<dbReference type="InterPro" id="IPR002223">
    <property type="entry name" value="Kunitz_BPTI"/>
</dbReference>
<evidence type="ECO:0000256" key="1">
    <source>
        <dbReference type="SAM" id="SignalP"/>
    </source>
</evidence>
<dbReference type="PANTHER" id="PTHR47248:SF6">
    <property type="entry name" value="BPTI_KUNITZ INHIBITOR DOMAIN-CONTAINING PROTEIN"/>
    <property type="match status" value="1"/>
</dbReference>
<name>A0AAF3FQV0_9BILA</name>
<feature type="domain" description="BPTI/Kunitz inhibitor" evidence="2">
    <location>
        <begin position="39"/>
        <end position="101"/>
    </location>
</feature>
<dbReference type="SUPFAM" id="SSF57362">
    <property type="entry name" value="BPTI-like"/>
    <property type="match status" value="1"/>
</dbReference>
<dbReference type="PANTHER" id="PTHR47248">
    <property type="entry name" value="PROTEIN CBG06772"/>
    <property type="match status" value="1"/>
</dbReference>
<keyword evidence="1" id="KW-0732">Signal</keyword>
<dbReference type="InterPro" id="IPR036880">
    <property type="entry name" value="Kunitz_BPTI_sf"/>
</dbReference>
<dbReference type="Proteomes" id="UP000887575">
    <property type="component" value="Unassembled WGS sequence"/>
</dbReference>
<evidence type="ECO:0000313" key="4">
    <source>
        <dbReference type="WBParaSite" id="MBELARI_LOCUS9600"/>
    </source>
</evidence>
<dbReference type="PROSITE" id="PS50279">
    <property type="entry name" value="BPTI_KUNITZ_2"/>
    <property type="match status" value="1"/>
</dbReference>
<feature type="chain" id="PRO_5042120746" evidence="1">
    <location>
        <begin position="21"/>
        <end position="105"/>
    </location>
</feature>
<accession>A0AAF3FQV0</accession>
<dbReference type="InterPro" id="IPR052861">
    <property type="entry name" value="BPTI/Kunitz_domain"/>
</dbReference>
<sequence>MFWLNYVLIFLCSIFFVVLGMRIPDPPVFAAVEHYPSICYLPPDSGLCPSQNVDNLSEEASDLQIRYYFDQTTQQCYPFGVQSCGGNENRFATRAECQNYCRIGV</sequence>
<dbReference type="PRINTS" id="PR00759">
    <property type="entry name" value="BASICPTASE"/>
</dbReference>
<dbReference type="AlphaFoldDB" id="A0AAF3FQV0"/>
<evidence type="ECO:0000259" key="2">
    <source>
        <dbReference type="PROSITE" id="PS50279"/>
    </source>
</evidence>
<dbReference type="Gene3D" id="4.10.410.10">
    <property type="entry name" value="Pancreatic trypsin inhibitor Kunitz domain"/>
    <property type="match status" value="1"/>
</dbReference>
<keyword evidence="3" id="KW-1185">Reference proteome</keyword>
<protein>
    <submittedName>
        <fullName evidence="4">BPTI/Kunitz inhibitor domain-containing protein</fullName>
    </submittedName>
</protein>
<dbReference type="WBParaSite" id="MBELARI_LOCUS9600">
    <property type="protein sequence ID" value="MBELARI_LOCUS9600"/>
    <property type="gene ID" value="MBELARI_LOCUS9600"/>
</dbReference>
<feature type="signal peptide" evidence="1">
    <location>
        <begin position="1"/>
        <end position="20"/>
    </location>
</feature>
<dbReference type="GO" id="GO:0004867">
    <property type="term" value="F:serine-type endopeptidase inhibitor activity"/>
    <property type="evidence" value="ECO:0007669"/>
    <property type="project" value="InterPro"/>
</dbReference>
<dbReference type="Pfam" id="PF00014">
    <property type="entry name" value="Kunitz_BPTI"/>
    <property type="match status" value="1"/>
</dbReference>
<reference evidence="4" key="1">
    <citation type="submission" date="2024-02" db="UniProtKB">
        <authorList>
            <consortium name="WormBaseParasite"/>
        </authorList>
    </citation>
    <scope>IDENTIFICATION</scope>
</reference>
<proteinExistence type="predicted"/>
<dbReference type="SMART" id="SM00131">
    <property type="entry name" value="KU"/>
    <property type="match status" value="1"/>
</dbReference>
<evidence type="ECO:0000313" key="3">
    <source>
        <dbReference type="Proteomes" id="UP000887575"/>
    </source>
</evidence>
<dbReference type="CDD" id="cd00109">
    <property type="entry name" value="Kunitz-type"/>
    <property type="match status" value="1"/>
</dbReference>
<organism evidence="3 4">
    <name type="scientific">Mesorhabditis belari</name>
    <dbReference type="NCBI Taxonomy" id="2138241"/>
    <lineage>
        <taxon>Eukaryota</taxon>
        <taxon>Metazoa</taxon>
        <taxon>Ecdysozoa</taxon>
        <taxon>Nematoda</taxon>
        <taxon>Chromadorea</taxon>
        <taxon>Rhabditida</taxon>
        <taxon>Rhabditina</taxon>
        <taxon>Rhabditomorpha</taxon>
        <taxon>Rhabditoidea</taxon>
        <taxon>Rhabditidae</taxon>
        <taxon>Mesorhabditinae</taxon>
        <taxon>Mesorhabditis</taxon>
    </lineage>
</organism>